<feature type="domain" description="Heterokaryon incompatibility" evidence="1">
    <location>
        <begin position="212"/>
        <end position="355"/>
    </location>
</feature>
<dbReference type="Proteomes" id="UP000639643">
    <property type="component" value="Unassembled WGS sequence"/>
</dbReference>
<evidence type="ECO:0000313" key="2">
    <source>
        <dbReference type="EMBL" id="KAF6807650.1"/>
    </source>
</evidence>
<dbReference type="InterPro" id="IPR010730">
    <property type="entry name" value="HET"/>
</dbReference>
<accession>A0A8H6MTH7</accession>
<reference evidence="2" key="1">
    <citation type="journal article" date="2020" name="Phytopathology">
        <title>Genome Sequence Resources of Colletotrichum truncatum, C. plurivorum, C. musicola, and C. sojae: Four Species Pathogenic to Soybean (Glycine max).</title>
        <authorList>
            <person name="Rogerio F."/>
            <person name="Boufleur T.R."/>
            <person name="Ciampi-Guillardi M."/>
            <person name="Sukno S.A."/>
            <person name="Thon M.R."/>
            <person name="Massola Junior N.S."/>
            <person name="Baroncelli R."/>
        </authorList>
    </citation>
    <scope>NUCLEOTIDE SEQUENCE</scope>
    <source>
        <strain evidence="2">LFN0074</strain>
    </source>
</reference>
<dbReference type="OrthoDB" id="47007at2759"/>
<dbReference type="EMBL" id="WIGM01000966">
    <property type="protein sequence ID" value="KAF6807650.1"/>
    <property type="molecule type" value="Genomic_DNA"/>
</dbReference>
<evidence type="ECO:0000313" key="3">
    <source>
        <dbReference type="Proteomes" id="UP000639643"/>
    </source>
</evidence>
<keyword evidence="3" id="KW-1185">Reference proteome</keyword>
<gene>
    <name evidence="2" type="ORF">CMUS01_14069</name>
</gene>
<comment type="caution">
    <text evidence="2">The sequence shown here is derived from an EMBL/GenBank/DDBJ whole genome shotgun (WGS) entry which is preliminary data.</text>
</comment>
<proteinExistence type="predicted"/>
<dbReference type="Pfam" id="PF06985">
    <property type="entry name" value="HET"/>
    <property type="match status" value="1"/>
</dbReference>
<organism evidence="2 3">
    <name type="scientific">Colletotrichum musicola</name>
    <dbReference type="NCBI Taxonomy" id="2175873"/>
    <lineage>
        <taxon>Eukaryota</taxon>
        <taxon>Fungi</taxon>
        <taxon>Dikarya</taxon>
        <taxon>Ascomycota</taxon>
        <taxon>Pezizomycotina</taxon>
        <taxon>Sordariomycetes</taxon>
        <taxon>Hypocreomycetidae</taxon>
        <taxon>Glomerellales</taxon>
        <taxon>Glomerellaceae</taxon>
        <taxon>Colletotrichum</taxon>
        <taxon>Colletotrichum orchidearum species complex</taxon>
    </lineage>
</organism>
<dbReference type="PANTHER" id="PTHR33112">
    <property type="entry name" value="DOMAIN PROTEIN, PUTATIVE-RELATED"/>
    <property type="match status" value="1"/>
</dbReference>
<dbReference type="PANTHER" id="PTHR33112:SF10">
    <property type="entry name" value="TOL"/>
    <property type="match status" value="1"/>
</dbReference>
<dbReference type="AlphaFoldDB" id="A0A8H6MTH7"/>
<protein>
    <submittedName>
        <fullName evidence="2">Heterokaryon incompatibility protein</fullName>
    </submittedName>
</protein>
<evidence type="ECO:0000259" key="1">
    <source>
        <dbReference type="Pfam" id="PF06985"/>
    </source>
</evidence>
<sequence length="681" mass="76797">MALCNFCSKLTAEMMFDADLRFHPNLRSLKDSAAANCPFCVLCYDAIQKSCHRDIITALLNGEVPESHRDYDVFYPSIWLRGQIYPLGSGTRVALAGQSTAEDSIWLSCGRHHPDVGQDETNRNGDPIGGPRLSCYALSKFPAALQYPGRFISLDSDPELLFSLVRERMQECRESHKLCNIPRSRKMPTRVITVDMDKQPRLLVTNGLQEPYIALSYCWGPATDTFKLTHGTKDQLLAGVDEAKLAKTHQEAISFARGLGMRHIWIDALCIIQGDAEDWAVESRLMSQVFGNAALTVVAARSADSRDGFLSANIDSSVSSVPIPLYPSSNDVLYAGITRSKDVGPVSTRGWCFQEQKLSNRSVIFGSEQLVYSCRMWTVWEDGENRNGNAAPSFLFPGFSHWSAGLEIKREATLKEWYLNLIHFSERKLSNPYDVFAAIASVAKLAQNILGSRYLAGLWEKDIVRGLLWKPRCHVHRHKLFNSPVTRPQPTFFAPSPVVRAPTWSWASIEGPVVQLYNESDSKSFKKPGFVKVKPGLGDRWSADEDCDADTLHMPFCELQMIGKVLRAKAIETEVVNYLSNEKKWWKPYAKNKAREHGTLLACAEESESSQVERQLDEQVVAIGMFDVPEEVCDDVWCLHMVEREGLMLVKDGEQWRRAGWFLLERVSWFDNKGEVLVRLI</sequence>
<name>A0A8H6MTH7_9PEZI</name>